<evidence type="ECO:0000256" key="7">
    <source>
        <dbReference type="ARBA" id="ARBA00022723"/>
    </source>
</evidence>
<dbReference type="GO" id="GO:0034039">
    <property type="term" value="F:8-oxo-7,8-dihydroguanine DNA N-glycosylase activity"/>
    <property type="evidence" value="ECO:0007669"/>
    <property type="project" value="TreeGrafter"/>
</dbReference>
<keyword evidence="12" id="KW-0234">DNA repair</keyword>
<dbReference type="Gene3D" id="3.90.79.10">
    <property type="entry name" value="Nucleoside Triphosphate Pyrophosphohydrolase"/>
    <property type="match status" value="1"/>
</dbReference>
<dbReference type="GO" id="GO:0000701">
    <property type="term" value="F:purine-specific mismatch base pair DNA N-glycosylase activity"/>
    <property type="evidence" value="ECO:0007669"/>
    <property type="project" value="UniProtKB-EC"/>
</dbReference>
<dbReference type="SUPFAM" id="SSF55811">
    <property type="entry name" value="Nudix"/>
    <property type="match status" value="1"/>
</dbReference>
<keyword evidence="11" id="KW-0411">Iron-sulfur</keyword>
<dbReference type="Pfam" id="PF00633">
    <property type="entry name" value="HHH"/>
    <property type="match status" value="1"/>
</dbReference>
<dbReference type="Pfam" id="PF00730">
    <property type="entry name" value="HhH-GPD"/>
    <property type="match status" value="1"/>
</dbReference>
<dbReference type="PANTHER" id="PTHR42944">
    <property type="entry name" value="ADENINE DNA GLYCOSYLASE"/>
    <property type="match status" value="1"/>
</dbReference>
<evidence type="ECO:0000313" key="16">
    <source>
        <dbReference type="EMBL" id="SDL64389.1"/>
    </source>
</evidence>
<dbReference type="CDD" id="cd03431">
    <property type="entry name" value="NUDIX_DNA_Glycosylase_C-MutY"/>
    <property type="match status" value="1"/>
</dbReference>
<dbReference type="InterPro" id="IPR023170">
    <property type="entry name" value="HhH_base_excis_C"/>
</dbReference>
<evidence type="ECO:0000256" key="8">
    <source>
        <dbReference type="ARBA" id="ARBA00022763"/>
    </source>
</evidence>
<comment type="cofactor">
    <cofactor evidence="14">
        <name>[4Fe-4S] cluster</name>
        <dbReference type="ChEBI" id="CHEBI:49883"/>
    </cofactor>
    <text evidence="14">Binds 1 [4Fe-4S] cluster.</text>
</comment>
<evidence type="ECO:0000256" key="11">
    <source>
        <dbReference type="ARBA" id="ARBA00023014"/>
    </source>
</evidence>
<dbReference type="GO" id="GO:0035485">
    <property type="term" value="F:adenine/guanine mispair binding"/>
    <property type="evidence" value="ECO:0007669"/>
    <property type="project" value="TreeGrafter"/>
</dbReference>
<evidence type="ECO:0000256" key="1">
    <source>
        <dbReference type="ARBA" id="ARBA00000843"/>
    </source>
</evidence>
<comment type="function">
    <text evidence="2">Adenine glycosylase active on G-A mispairs. MutY also corrects error-prone DNA synthesis past GO lesions which are due to the oxidatively damaged form of guanine: 7,8-dihydro-8-oxoguanine (8-oxo-dGTP).</text>
</comment>
<evidence type="ECO:0000313" key="17">
    <source>
        <dbReference type="Proteomes" id="UP000214880"/>
    </source>
</evidence>
<keyword evidence="6" id="KW-0004">4Fe-4S</keyword>
<evidence type="ECO:0000256" key="2">
    <source>
        <dbReference type="ARBA" id="ARBA00002933"/>
    </source>
</evidence>
<dbReference type="FunFam" id="1.10.340.30:FF:000002">
    <property type="entry name" value="Adenine DNA glycosylase"/>
    <property type="match status" value="1"/>
</dbReference>
<dbReference type="InterPro" id="IPR000445">
    <property type="entry name" value="HhH_motif"/>
</dbReference>
<dbReference type="PROSITE" id="PS01155">
    <property type="entry name" value="ENDONUCLEASE_III_2"/>
    <property type="match status" value="1"/>
</dbReference>
<keyword evidence="10 14" id="KW-0408">Iron</keyword>
<keyword evidence="17" id="KW-1185">Reference proteome</keyword>
<dbReference type="Pfam" id="PF14815">
    <property type="entry name" value="NUDIX_4"/>
    <property type="match status" value="1"/>
</dbReference>
<dbReference type="InterPro" id="IPR044298">
    <property type="entry name" value="MIG/MutY"/>
</dbReference>
<dbReference type="InterPro" id="IPR005760">
    <property type="entry name" value="A/G_AdeGlyc_MutY"/>
</dbReference>
<dbReference type="RefSeq" id="WP_217636818.1">
    <property type="nucleotide sequence ID" value="NZ_FNHB01000001.1"/>
</dbReference>
<evidence type="ECO:0000256" key="3">
    <source>
        <dbReference type="ARBA" id="ARBA00008343"/>
    </source>
</evidence>
<accession>A0A1G9LR04</accession>
<evidence type="ECO:0000256" key="13">
    <source>
        <dbReference type="ARBA" id="ARBA00023295"/>
    </source>
</evidence>
<dbReference type="Gene3D" id="1.10.1670.10">
    <property type="entry name" value="Helix-hairpin-Helix base-excision DNA repair enzymes (C-terminal)"/>
    <property type="match status" value="1"/>
</dbReference>
<keyword evidence="8 14" id="KW-0227">DNA damage</keyword>
<dbReference type="PANTHER" id="PTHR42944:SF1">
    <property type="entry name" value="ADENINE DNA GLYCOSYLASE"/>
    <property type="match status" value="1"/>
</dbReference>
<dbReference type="InterPro" id="IPR015797">
    <property type="entry name" value="NUDIX_hydrolase-like_dom_sf"/>
</dbReference>
<evidence type="ECO:0000256" key="12">
    <source>
        <dbReference type="ARBA" id="ARBA00023204"/>
    </source>
</evidence>
<dbReference type="InterPro" id="IPR003265">
    <property type="entry name" value="HhH-GPD_domain"/>
</dbReference>
<dbReference type="InterPro" id="IPR029119">
    <property type="entry name" value="MutY_C"/>
</dbReference>
<dbReference type="InterPro" id="IPR004036">
    <property type="entry name" value="Endonuclease-III-like_CS2"/>
</dbReference>
<dbReference type="EMBL" id="FNHB01000001">
    <property type="protein sequence ID" value="SDL64389.1"/>
    <property type="molecule type" value="Genomic_DNA"/>
</dbReference>
<evidence type="ECO:0000256" key="6">
    <source>
        <dbReference type="ARBA" id="ARBA00022485"/>
    </source>
</evidence>
<evidence type="ECO:0000256" key="4">
    <source>
        <dbReference type="ARBA" id="ARBA00012045"/>
    </source>
</evidence>
<dbReference type="STRING" id="146817.SAMN04488502_101441"/>
<dbReference type="Proteomes" id="UP000214880">
    <property type="component" value="Unassembled WGS sequence"/>
</dbReference>
<dbReference type="GO" id="GO:0006284">
    <property type="term" value="P:base-excision repair"/>
    <property type="evidence" value="ECO:0007669"/>
    <property type="project" value="UniProtKB-UniRule"/>
</dbReference>
<dbReference type="GO" id="GO:0046872">
    <property type="term" value="F:metal ion binding"/>
    <property type="evidence" value="ECO:0007669"/>
    <property type="project" value="UniProtKB-UniRule"/>
</dbReference>
<evidence type="ECO:0000259" key="15">
    <source>
        <dbReference type="SMART" id="SM00478"/>
    </source>
</evidence>
<proteinExistence type="inferred from homology"/>
<feature type="domain" description="HhH-GPD" evidence="15">
    <location>
        <begin position="47"/>
        <end position="198"/>
    </location>
</feature>
<dbReference type="CDD" id="cd00056">
    <property type="entry name" value="ENDO3c"/>
    <property type="match status" value="1"/>
</dbReference>
<reference evidence="16 17" key="1">
    <citation type="submission" date="2016-10" db="EMBL/GenBank/DDBJ databases">
        <authorList>
            <person name="de Groot N.N."/>
        </authorList>
    </citation>
    <scope>NUCLEOTIDE SEQUENCE [LARGE SCALE GENOMIC DNA]</scope>
    <source>
        <strain evidence="16 17">DSM 1736</strain>
    </source>
</reference>
<organism evidence="16 17">
    <name type="scientific">Dendrosporobacter quercicolus</name>
    <dbReference type="NCBI Taxonomy" id="146817"/>
    <lineage>
        <taxon>Bacteria</taxon>
        <taxon>Bacillati</taxon>
        <taxon>Bacillota</taxon>
        <taxon>Negativicutes</taxon>
        <taxon>Selenomonadales</taxon>
        <taxon>Sporomusaceae</taxon>
        <taxon>Dendrosporobacter</taxon>
    </lineage>
</organism>
<dbReference type="EC" id="3.2.2.31" evidence="4 14"/>
<keyword evidence="7" id="KW-0479">Metal-binding</keyword>
<dbReference type="GO" id="GO:0032357">
    <property type="term" value="F:oxidized purine DNA binding"/>
    <property type="evidence" value="ECO:0007669"/>
    <property type="project" value="TreeGrafter"/>
</dbReference>
<dbReference type="NCBIfam" id="TIGR01084">
    <property type="entry name" value="mutY"/>
    <property type="match status" value="1"/>
</dbReference>
<evidence type="ECO:0000256" key="5">
    <source>
        <dbReference type="ARBA" id="ARBA00022023"/>
    </source>
</evidence>
<gene>
    <name evidence="16" type="ORF">SAMN04488502_101441</name>
</gene>
<dbReference type="Gene3D" id="1.10.340.30">
    <property type="entry name" value="Hypothetical protein, domain 2"/>
    <property type="match status" value="1"/>
</dbReference>
<comment type="catalytic activity">
    <reaction evidence="1 14">
        <text>Hydrolyzes free adenine bases from 7,8-dihydro-8-oxoguanine:adenine mismatched double-stranded DNA, leaving an apurinic site.</text>
        <dbReference type="EC" id="3.2.2.31"/>
    </reaction>
</comment>
<dbReference type="AlphaFoldDB" id="A0A1G9LR04"/>
<dbReference type="InterPro" id="IPR011257">
    <property type="entry name" value="DNA_glycosylase"/>
</dbReference>
<sequence length="360" mass="39877">MLNEINKTEQHLALIVQPLLAWYDANARILPWREQPTPYHVWISEIMLQQTRVEAVKPYFDRFIRTLPDIAALAHAPVEQLLKLWEGLGYYSRARNLQKAAGLMLDKYGGELPRSYEELRTLPGIGPYTAGAIASIAYGIPVPAVDGNVLRVVARLTACSEDIGKESVKKQMAGMLKQILPDDRTGDFNQALMELGAMICLPRGVAKCASCPVAGLCRARELDIVTTLPVKAAQKARRQEQKTVFVILAQGRVALKQRPAKGLLAGLWELPNENSCLTTAKAQELLALWGVRVDAIHKLPAAKHVFTHLEWQMTGYAVYAANCTAGLIWLKPEQLTENLALPTAFKPYTEQIGVLLATQH</sequence>
<dbReference type="SMART" id="SM00478">
    <property type="entry name" value="ENDO3c"/>
    <property type="match status" value="1"/>
</dbReference>
<dbReference type="SUPFAM" id="SSF48150">
    <property type="entry name" value="DNA-glycosylase"/>
    <property type="match status" value="1"/>
</dbReference>
<evidence type="ECO:0000256" key="9">
    <source>
        <dbReference type="ARBA" id="ARBA00022801"/>
    </source>
</evidence>
<protein>
    <recommendedName>
        <fullName evidence="5 14">Adenine DNA glycosylase</fullName>
        <ecNumber evidence="4 14">3.2.2.31</ecNumber>
    </recommendedName>
</protein>
<dbReference type="GO" id="GO:0006298">
    <property type="term" value="P:mismatch repair"/>
    <property type="evidence" value="ECO:0007669"/>
    <property type="project" value="TreeGrafter"/>
</dbReference>
<keyword evidence="13 14" id="KW-0326">Glycosidase</keyword>
<keyword evidence="9" id="KW-0378">Hydrolase</keyword>
<dbReference type="GO" id="GO:0051539">
    <property type="term" value="F:4 iron, 4 sulfur cluster binding"/>
    <property type="evidence" value="ECO:0007669"/>
    <property type="project" value="UniProtKB-UniRule"/>
</dbReference>
<evidence type="ECO:0000256" key="14">
    <source>
        <dbReference type="RuleBase" id="RU365096"/>
    </source>
</evidence>
<name>A0A1G9LR04_9FIRM</name>
<comment type="similarity">
    <text evidence="3 14">Belongs to the Nth/MutY family.</text>
</comment>
<evidence type="ECO:0000256" key="10">
    <source>
        <dbReference type="ARBA" id="ARBA00023004"/>
    </source>
</evidence>